<name>A0A1M7ZM24_9HYPH</name>
<feature type="domain" description="YCII-related" evidence="2">
    <location>
        <begin position="1"/>
        <end position="88"/>
    </location>
</feature>
<dbReference type="STRING" id="1123029.SAMN02745172_02612"/>
<dbReference type="RefSeq" id="WP_073629989.1">
    <property type="nucleotide sequence ID" value="NZ_FRXO01000005.1"/>
</dbReference>
<dbReference type="InterPro" id="IPR011008">
    <property type="entry name" value="Dimeric_a/b-barrel"/>
</dbReference>
<dbReference type="InterPro" id="IPR005545">
    <property type="entry name" value="YCII"/>
</dbReference>
<comment type="similarity">
    <text evidence="1">Belongs to the YciI family.</text>
</comment>
<dbReference type="EMBL" id="FRXO01000005">
    <property type="protein sequence ID" value="SHO65963.1"/>
    <property type="molecule type" value="Genomic_DNA"/>
</dbReference>
<evidence type="ECO:0000259" key="2">
    <source>
        <dbReference type="Pfam" id="PF03795"/>
    </source>
</evidence>
<dbReference type="Gene3D" id="3.30.70.1060">
    <property type="entry name" value="Dimeric alpha+beta barrel"/>
    <property type="match status" value="1"/>
</dbReference>
<dbReference type="SUPFAM" id="SSF54909">
    <property type="entry name" value="Dimeric alpha+beta barrel"/>
    <property type="match status" value="1"/>
</dbReference>
<reference evidence="3 4" key="1">
    <citation type="submission" date="2016-12" db="EMBL/GenBank/DDBJ databases">
        <authorList>
            <person name="Song W.-J."/>
            <person name="Kurnit D.M."/>
        </authorList>
    </citation>
    <scope>NUCLEOTIDE SEQUENCE [LARGE SCALE GENOMIC DNA]</scope>
    <source>
        <strain evidence="3 4">DSM 19599</strain>
    </source>
</reference>
<gene>
    <name evidence="3" type="ORF">SAMN02745172_02612</name>
</gene>
<sequence>MLYAAVCIDKPNALDLRMATRPVHLKWIEANLSTIRTAGPLLDPKGENPIGSLFVVEAESLEAARTFMAEDPYNGAGLFASVDVRPWRMTFGTFG</sequence>
<dbReference type="PANTHER" id="PTHR33606:SF3">
    <property type="entry name" value="PROTEIN YCII"/>
    <property type="match status" value="1"/>
</dbReference>
<dbReference type="Pfam" id="PF03795">
    <property type="entry name" value="YCII"/>
    <property type="match status" value="1"/>
</dbReference>
<dbReference type="InterPro" id="IPR051807">
    <property type="entry name" value="Sec-metab_biosynth-assoc"/>
</dbReference>
<dbReference type="PANTHER" id="PTHR33606">
    <property type="entry name" value="PROTEIN YCII"/>
    <property type="match status" value="1"/>
</dbReference>
<dbReference type="OrthoDB" id="2293521at2"/>
<dbReference type="AlphaFoldDB" id="A0A1M7ZM24"/>
<keyword evidence="4" id="KW-1185">Reference proteome</keyword>
<dbReference type="Proteomes" id="UP000186406">
    <property type="component" value="Unassembled WGS sequence"/>
</dbReference>
<evidence type="ECO:0000313" key="4">
    <source>
        <dbReference type="Proteomes" id="UP000186406"/>
    </source>
</evidence>
<proteinExistence type="inferred from homology"/>
<protein>
    <recommendedName>
        <fullName evidence="2">YCII-related domain-containing protein</fullName>
    </recommendedName>
</protein>
<accession>A0A1M7ZM24</accession>
<evidence type="ECO:0000313" key="3">
    <source>
        <dbReference type="EMBL" id="SHO65963.1"/>
    </source>
</evidence>
<organism evidence="3 4">
    <name type="scientific">Pseudoxanthobacter soli DSM 19599</name>
    <dbReference type="NCBI Taxonomy" id="1123029"/>
    <lineage>
        <taxon>Bacteria</taxon>
        <taxon>Pseudomonadati</taxon>
        <taxon>Pseudomonadota</taxon>
        <taxon>Alphaproteobacteria</taxon>
        <taxon>Hyphomicrobiales</taxon>
        <taxon>Segnochrobactraceae</taxon>
        <taxon>Pseudoxanthobacter</taxon>
    </lineage>
</organism>
<evidence type="ECO:0000256" key="1">
    <source>
        <dbReference type="ARBA" id="ARBA00007689"/>
    </source>
</evidence>